<dbReference type="SUPFAM" id="SSF49785">
    <property type="entry name" value="Galactose-binding domain-like"/>
    <property type="match status" value="3"/>
</dbReference>
<dbReference type="Gene3D" id="2.60.120.260">
    <property type="entry name" value="Galactose-binding domain-like"/>
    <property type="match status" value="3"/>
</dbReference>
<feature type="chain" id="PRO_5041983537" evidence="4">
    <location>
        <begin position="17"/>
        <end position="2203"/>
    </location>
</feature>
<dbReference type="CDD" id="cd00057">
    <property type="entry name" value="FA58C"/>
    <property type="match status" value="2"/>
</dbReference>
<dbReference type="InterPro" id="IPR016187">
    <property type="entry name" value="CTDL_fold"/>
</dbReference>
<dbReference type="InterPro" id="IPR001304">
    <property type="entry name" value="C-type_lectin-like"/>
</dbReference>
<dbReference type="InterPro" id="IPR000421">
    <property type="entry name" value="FA58C"/>
</dbReference>
<feature type="domain" description="C-type lectin" evidence="6">
    <location>
        <begin position="174"/>
        <end position="300"/>
    </location>
</feature>
<evidence type="ECO:0000256" key="2">
    <source>
        <dbReference type="ARBA" id="ARBA00023157"/>
    </source>
</evidence>
<dbReference type="Pfam" id="PF00754">
    <property type="entry name" value="F5_F8_type_C"/>
    <property type="match status" value="3"/>
</dbReference>
<feature type="domain" description="C-type lectin" evidence="6">
    <location>
        <begin position="41"/>
        <end position="159"/>
    </location>
</feature>
<dbReference type="InterPro" id="IPR013320">
    <property type="entry name" value="ConA-like_dom_sf"/>
</dbReference>
<dbReference type="PROSITE" id="PS00615">
    <property type="entry name" value="C_TYPE_LECTIN_1"/>
    <property type="match status" value="7"/>
</dbReference>
<reference evidence="7" key="2">
    <citation type="journal article" date="2023" name="Science">
        <title>Genomic signatures of disease resistance in endangered staghorn corals.</title>
        <authorList>
            <person name="Vollmer S.V."/>
            <person name="Selwyn J.D."/>
            <person name="Despard B.A."/>
            <person name="Roesel C.L."/>
        </authorList>
    </citation>
    <scope>NUCLEOTIDE SEQUENCE</scope>
    <source>
        <strain evidence="7">K2</strain>
    </source>
</reference>
<feature type="non-terminal residue" evidence="7">
    <location>
        <position position="2203"/>
    </location>
</feature>
<organism evidence="7 8">
    <name type="scientific">Acropora cervicornis</name>
    <name type="common">Staghorn coral</name>
    <dbReference type="NCBI Taxonomy" id="6130"/>
    <lineage>
        <taxon>Eukaryota</taxon>
        <taxon>Metazoa</taxon>
        <taxon>Cnidaria</taxon>
        <taxon>Anthozoa</taxon>
        <taxon>Hexacorallia</taxon>
        <taxon>Scleractinia</taxon>
        <taxon>Astrocoeniina</taxon>
        <taxon>Acroporidae</taxon>
        <taxon>Acropora</taxon>
    </lineage>
</organism>
<dbReference type="PROSITE" id="PS01286">
    <property type="entry name" value="FA58C_2"/>
    <property type="match status" value="3"/>
</dbReference>
<feature type="compositionally biased region" description="Polar residues" evidence="3">
    <location>
        <begin position="2177"/>
        <end position="2195"/>
    </location>
</feature>
<feature type="region of interest" description="Disordered" evidence="3">
    <location>
        <begin position="2174"/>
        <end position="2203"/>
    </location>
</feature>
<dbReference type="Gene3D" id="2.60.120.200">
    <property type="match status" value="1"/>
</dbReference>
<dbReference type="PROSITE" id="PS50022">
    <property type="entry name" value="FA58C_3"/>
    <property type="match status" value="3"/>
</dbReference>
<dbReference type="InterPro" id="IPR050111">
    <property type="entry name" value="C-type_lectin/snaclec_domain"/>
</dbReference>
<name>A0AAD9PUT0_ACRCE</name>
<keyword evidence="7" id="KW-0675">Receptor</keyword>
<feature type="domain" description="C-type lectin" evidence="6">
    <location>
        <begin position="1305"/>
        <end position="1426"/>
    </location>
</feature>
<keyword evidence="8" id="KW-1185">Reference proteome</keyword>
<dbReference type="InterPro" id="IPR033989">
    <property type="entry name" value="CD209-like_CTLD"/>
</dbReference>
<dbReference type="Pfam" id="PF13385">
    <property type="entry name" value="Laminin_G_3"/>
    <property type="match status" value="1"/>
</dbReference>
<evidence type="ECO:0000259" key="5">
    <source>
        <dbReference type="PROSITE" id="PS50022"/>
    </source>
</evidence>
<gene>
    <name evidence="7" type="ORF">P5673_030552</name>
</gene>
<evidence type="ECO:0000256" key="4">
    <source>
        <dbReference type="SAM" id="SignalP"/>
    </source>
</evidence>
<feature type="domain" description="F5/8 type C" evidence="5">
    <location>
        <begin position="1870"/>
        <end position="2016"/>
    </location>
</feature>
<evidence type="ECO:0000259" key="6">
    <source>
        <dbReference type="PROSITE" id="PS50041"/>
    </source>
</evidence>
<evidence type="ECO:0000313" key="8">
    <source>
        <dbReference type="Proteomes" id="UP001249851"/>
    </source>
</evidence>
<protein>
    <submittedName>
        <fullName evidence="7">Macrophage mannose receptor 1</fullName>
    </submittedName>
</protein>
<keyword evidence="4" id="KW-0732">Signal</keyword>
<keyword evidence="2" id="KW-1015">Disulfide bond</keyword>
<comment type="caution">
    <text evidence="7">The sequence shown here is derived from an EMBL/GenBank/DDBJ whole genome shotgun (WGS) entry which is preliminary data.</text>
</comment>
<dbReference type="SUPFAM" id="SSF56436">
    <property type="entry name" value="C-type lectin-like"/>
    <property type="match status" value="10"/>
</dbReference>
<dbReference type="SMART" id="SM00034">
    <property type="entry name" value="CLECT"/>
    <property type="match status" value="10"/>
</dbReference>
<reference evidence="7" key="1">
    <citation type="journal article" date="2023" name="G3 (Bethesda)">
        <title>Whole genome assembly and annotation of the endangered Caribbean coral Acropora cervicornis.</title>
        <authorList>
            <person name="Selwyn J.D."/>
            <person name="Vollmer S.V."/>
        </authorList>
    </citation>
    <scope>NUCLEOTIDE SEQUENCE</scope>
    <source>
        <strain evidence="7">K2</strain>
    </source>
</reference>
<feature type="domain" description="C-type lectin" evidence="6">
    <location>
        <begin position="1746"/>
        <end position="1865"/>
    </location>
</feature>
<evidence type="ECO:0000256" key="1">
    <source>
        <dbReference type="ARBA" id="ARBA00022734"/>
    </source>
</evidence>
<dbReference type="InterPro" id="IPR008979">
    <property type="entry name" value="Galactose-bd-like_sf"/>
</dbReference>
<dbReference type="CDD" id="cd03590">
    <property type="entry name" value="CLECT_DC-SIGN_like"/>
    <property type="match status" value="2"/>
</dbReference>
<dbReference type="FunFam" id="2.60.120.260:FF:000016">
    <property type="entry name" value="Contactin-associated protein-like 4 isoform 1"/>
    <property type="match status" value="2"/>
</dbReference>
<feature type="domain" description="C-type lectin" evidence="6">
    <location>
        <begin position="1455"/>
        <end position="1575"/>
    </location>
</feature>
<feature type="domain" description="F5/8 type C" evidence="5">
    <location>
        <begin position="308"/>
        <end position="460"/>
    </location>
</feature>
<feature type="signal peptide" evidence="4">
    <location>
        <begin position="1"/>
        <end position="16"/>
    </location>
</feature>
<feature type="domain" description="F5/8 type C" evidence="5">
    <location>
        <begin position="2020"/>
        <end position="2167"/>
    </location>
</feature>
<dbReference type="PROSITE" id="PS01285">
    <property type="entry name" value="FA58C_1"/>
    <property type="match status" value="1"/>
</dbReference>
<proteinExistence type="predicted"/>
<dbReference type="InterPro" id="IPR016186">
    <property type="entry name" value="C-type_lectin-like/link_sf"/>
</dbReference>
<dbReference type="EMBL" id="JARQWQ010000132">
    <property type="protein sequence ID" value="KAK2549055.1"/>
    <property type="molecule type" value="Genomic_DNA"/>
</dbReference>
<feature type="domain" description="C-type lectin" evidence="6">
    <location>
        <begin position="1153"/>
        <end position="1270"/>
    </location>
</feature>
<dbReference type="PANTHER" id="PTHR22803">
    <property type="entry name" value="MANNOSE, PHOSPHOLIPASE, LECTIN RECEPTOR RELATED"/>
    <property type="match status" value="1"/>
</dbReference>
<dbReference type="Gene3D" id="3.10.100.10">
    <property type="entry name" value="Mannose-Binding Protein A, subunit A"/>
    <property type="match status" value="10"/>
</dbReference>
<dbReference type="GO" id="GO:0030246">
    <property type="term" value="F:carbohydrate binding"/>
    <property type="evidence" value="ECO:0007669"/>
    <property type="project" value="UniProtKB-KW"/>
</dbReference>
<dbReference type="CDD" id="cd00037">
    <property type="entry name" value="CLECT"/>
    <property type="match status" value="6"/>
</dbReference>
<feature type="domain" description="C-type lectin" evidence="6">
    <location>
        <begin position="477"/>
        <end position="599"/>
    </location>
</feature>
<dbReference type="Proteomes" id="UP001249851">
    <property type="component" value="Unassembled WGS sequence"/>
</dbReference>
<dbReference type="InterPro" id="IPR018378">
    <property type="entry name" value="C-type_lectin_CS"/>
</dbReference>
<accession>A0AAD9PUT0</accession>
<keyword evidence="1" id="KW-0430">Lectin</keyword>
<evidence type="ECO:0000313" key="7">
    <source>
        <dbReference type="EMBL" id="KAK2549055.1"/>
    </source>
</evidence>
<feature type="domain" description="C-type lectin" evidence="6">
    <location>
        <begin position="1604"/>
        <end position="1723"/>
    </location>
</feature>
<feature type="domain" description="C-type lectin" evidence="6">
    <location>
        <begin position="850"/>
        <end position="968"/>
    </location>
</feature>
<dbReference type="PROSITE" id="PS50041">
    <property type="entry name" value="C_TYPE_LECTIN_2"/>
    <property type="match status" value="10"/>
</dbReference>
<dbReference type="SUPFAM" id="SSF49899">
    <property type="entry name" value="Concanavalin A-like lectins/glucanases"/>
    <property type="match status" value="1"/>
</dbReference>
<evidence type="ECO:0000256" key="3">
    <source>
        <dbReference type="SAM" id="MobiDB-lite"/>
    </source>
</evidence>
<dbReference type="Pfam" id="PF00059">
    <property type="entry name" value="Lectin_C"/>
    <property type="match status" value="10"/>
</dbReference>
<dbReference type="SMART" id="SM00231">
    <property type="entry name" value="FA58C"/>
    <property type="match status" value="3"/>
</dbReference>
<feature type="domain" description="C-type lectin" evidence="6">
    <location>
        <begin position="1000"/>
        <end position="1125"/>
    </location>
</feature>
<sequence>MMSCLFFFFFFFTGLPMPTFSPGIPPPTFAPIACPFGWVYYGSSCYLFSDVRKKWVDAKTTCRQLGGTLLKIDDANEQHFISWKLAKFWKTNWIGLTDSSVEGRYRWEGDNSPVNYTNWARGEPNDYGGVEDCISVYGGGSTGLWNDDYCDSEHHYICEKVNGRNICPVNWRNFGDFCYKFNVHGALHKTWIESEKVCKTYSSSSELISIGSEAEQRFLLAQLKGMRIVRPVWLGLNDLKIEGRYTWSDGSIVRYRNWEVNQPPIGIIGQLSDCTVIDPRTVNGTWSSTLCYGSRGYVCKRKLGAGQCNTPFGMEDGSIGDNDIIASSSFNDSSRASQARLHLTSDNSTAGAWCAAQNKVGEYIQIDLGVVRQIQHLALQGRPESSDFVKTLYLRYGNNGLDFNNYGENATVKYKTLTGNSNSRAISNIVLPESINARFIRIYPVTWSSRICLRTEVYGCSAQGSSNKCGIGWEVGPDNTCYQINADHGKIWADARATCLSRKGDLVSITSSRERNWLNNRLRAVSSWSNYFWIGLNDRDMSSLFYWSDGSPYSLRAWYPGAPSDYSSKNLKACVKMYTRSVGYWMDASCGEYRPYVCKRRMAPPDGKKFPVTGNWISGTNYYWPLNELVDNDTKALGTIPGTVYGNVNKTYGFPLGRDTLHFSSSGAYLDVGPFPAECIIDPSKCIYGITVSFVVQFEDNAQNWTRDTLVVDTIGGKTTRKGNPGFAVYVANNRLYVTVVTRKNNWTVSESLITGDMVWQHVLFSWHMEKGLVLYLNGTQSVSLRHGTSSVSSGSRSVSLTVGSKTTQPSLGGFRIRSLAVWERALSVEEVRMIYLAELGSCQTGWKAFGQNCYQVNSNKKSWIQARLACANQRADLVSIHSPVEQAHIALQVGPYELNAEAWIGLNDQTMEGVFLWSDRSAVDYINWDKMNSHYSWRFKDCASVKKDNEGRWRDQSCFNSFSYICKKPKEYIPPNKDSGVTAQIVSSFCPSGWQNTPDGSRCFRVIFDRKKWQDARSACQYLGADLASFHSSTENIFATTLLVNSWDIADVGGMWIGLTDANQKGIYRWTDGTDVDYSSWLHGQPDERTLHGSCVSATLQRGKLSSLFWQDLNCTLELPYACSMQSKKNTSSTPTPTTVPLKPCPSGWMSNGSFCYKMMPRSKTWTDARASCGSFGSNVDLVSIHSLTENAFVANAVLKNSAFAAWIGLRDRGVLYGYAWSDKSPVKFTRWNPQQPDSHFGQQPCVEMYSTGEWADTGCYSVKKFICKMSRTANSATFSPTFTTRYVASTQGPITCPPGWILWNSMCYYFSNNSLSSKMSWQDAVQACRRIRGGDLVSIHSASENTFIKSNISRRSGLSFWIGLNDLGLESSFKWSDGSPVQYTNYAFREPNDFFKQEDCVEMHRFSGTWNDNHCSRRSPYICKIKGSVHPTIFPTTPTGPKLKWCKKDWLYYENKCYLLVSDSKQTWGSARSVCRQGLNGRMKGDLLTVDNQYEQAFLITALIGRQSVFWIGLNDFHIDGTFYWTDSSPVKFTNWGAGQPSRGRTFPSCVSMTSFGRWINRQCSQRRGYICEAGALPDYTNSTVAPAQNRTSECPLHYNLVGDDCYFVSSIKLTWKEAREVCKRESNGDLISVHSPVEQAYVLMNLKNFNGGIWLGLFRGAFSAEFAWSDHSISVYTAWAPKQPNAPNAQKTCVVVNSSNSNAGLWDDIDCGARNGFICKIRKGEPHISPSVVGSCPSGWIKFDQHCYLFRDTYNDRRTWTSARYMCLKQGASLLSITSKQEQDFISHHFTDNLHGHVWLGLNDRNIEAGYTWSDGSPVTFLNWHPGEPNDANNVENCAEMYPADTRWNDIMCTDLNGYICKQPLECSRALGMIDGSLRNKVNASSWISYVYHPDMAFLNSSSAWCAKNSQQNQYIQVEFLNETRLSKIATQGSILNGVDSYINTFKVQTSLDGVNFATYQKSGKDLVFIANRDSDSIVTSAIKPPIDIPRFIRLVPIIWTGAICLRMELYGCPYVCETPLGMKSGAVKDADISTSSSNSSQGATNARPFSYVGWCAQVSDTQPWFQISFTPYKNKITKLTTWGGGLASGYVKVYNLQFADGANVSIWSNYKEGGKIRNFRGNQDAVHPLTHLLAEPIITQNLRVKPLLWSTDGVCLRLEIYGCKTEIAPPAPSTTSVTKALPSESSRSPATVTGKEKIE</sequence>